<organism evidence="3 4">
    <name type="scientific">Acer yangbiense</name>
    <dbReference type="NCBI Taxonomy" id="1000413"/>
    <lineage>
        <taxon>Eukaryota</taxon>
        <taxon>Viridiplantae</taxon>
        <taxon>Streptophyta</taxon>
        <taxon>Embryophyta</taxon>
        <taxon>Tracheophyta</taxon>
        <taxon>Spermatophyta</taxon>
        <taxon>Magnoliopsida</taxon>
        <taxon>eudicotyledons</taxon>
        <taxon>Gunneridae</taxon>
        <taxon>Pentapetalae</taxon>
        <taxon>rosids</taxon>
        <taxon>malvids</taxon>
        <taxon>Sapindales</taxon>
        <taxon>Sapindaceae</taxon>
        <taxon>Hippocastanoideae</taxon>
        <taxon>Acereae</taxon>
        <taxon>Acer</taxon>
    </lineage>
</organism>
<name>A0A5C7I0S7_9ROSI</name>
<feature type="signal peptide" evidence="2">
    <location>
        <begin position="1"/>
        <end position="20"/>
    </location>
</feature>
<evidence type="ECO:0000256" key="1">
    <source>
        <dbReference type="SAM" id="Phobius"/>
    </source>
</evidence>
<keyword evidence="1" id="KW-0472">Membrane</keyword>
<evidence type="ECO:0000313" key="4">
    <source>
        <dbReference type="Proteomes" id="UP000323000"/>
    </source>
</evidence>
<proteinExistence type="predicted"/>
<comment type="caution">
    <text evidence="3">The sequence shown here is derived from an EMBL/GenBank/DDBJ whole genome shotgun (WGS) entry which is preliminary data.</text>
</comment>
<sequence length="127" mass="14253">MLYCCLTIQVLMLWSHQASPASVLLECAGKRLWLSEVSWFPTVLVVGALLFRMIRRLSEAYKGKITAFKSLFEGLGRILIIKDSVYLVMNSPISLANCGFRRCVCINLPSSTQKGPFLLLPKIPDVF</sequence>
<evidence type="ECO:0000256" key="2">
    <source>
        <dbReference type="SAM" id="SignalP"/>
    </source>
</evidence>
<gene>
    <name evidence="3" type="ORF">EZV62_010137</name>
</gene>
<reference evidence="4" key="1">
    <citation type="journal article" date="2019" name="Gigascience">
        <title>De novo genome assembly of the endangered Acer yangbiense, a plant species with extremely small populations endemic to Yunnan Province, China.</title>
        <authorList>
            <person name="Yang J."/>
            <person name="Wariss H.M."/>
            <person name="Tao L."/>
            <person name="Zhang R."/>
            <person name="Yun Q."/>
            <person name="Hollingsworth P."/>
            <person name="Dao Z."/>
            <person name="Luo G."/>
            <person name="Guo H."/>
            <person name="Ma Y."/>
            <person name="Sun W."/>
        </authorList>
    </citation>
    <scope>NUCLEOTIDE SEQUENCE [LARGE SCALE GENOMIC DNA]</scope>
    <source>
        <strain evidence="4">cv. Malutang</strain>
    </source>
</reference>
<keyword evidence="4" id="KW-1185">Reference proteome</keyword>
<feature type="chain" id="PRO_5022899965" evidence="2">
    <location>
        <begin position="21"/>
        <end position="127"/>
    </location>
</feature>
<feature type="transmembrane region" description="Helical" evidence="1">
    <location>
        <begin position="37"/>
        <end position="54"/>
    </location>
</feature>
<dbReference type="AlphaFoldDB" id="A0A5C7I0S7"/>
<accession>A0A5C7I0S7</accession>
<keyword evidence="2" id="KW-0732">Signal</keyword>
<evidence type="ECO:0000313" key="3">
    <source>
        <dbReference type="EMBL" id="TXG63143.1"/>
    </source>
</evidence>
<protein>
    <submittedName>
        <fullName evidence="3">Uncharacterized protein</fullName>
    </submittedName>
</protein>
<dbReference type="EMBL" id="VAHF01000004">
    <property type="protein sequence ID" value="TXG63143.1"/>
    <property type="molecule type" value="Genomic_DNA"/>
</dbReference>
<keyword evidence="1" id="KW-0812">Transmembrane</keyword>
<dbReference type="Proteomes" id="UP000323000">
    <property type="component" value="Chromosome 4"/>
</dbReference>
<keyword evidence="1" id="KW-1133">Transmembrane helix</keyword>